<proteinExistence type="predicted"/>
<feature type="domain" description="LolA-like" evidence="3">
    <location>
        <begin position="42"/>
        <end position="240"/>
    </location>
</feature>
<feature type="compositionally biased region" description="Basic residues" evidence="1">
    <location>
        <begin position="612"/>
        <end position="626"/>
    </location>
</feature>
<protein>
    <recommendedName>
        <fullName evidence="3">LolA-like domain-containing protein</fullName>
    </recommendedName>
</protein>
<dbReference type="Pfam" id="PF25898">
    <property type="entry name" value="LolA_2nd_metazoa"/>
    <property type="match status" value="2"/>
</dbReference>
<sequence length="759" mass="85682">MVHTFFLDESSASLQYEQQQQAHPDEAADGGSRASQPHGPIAPSPPSKYIAKIEGVDLTYNQTHYVEEHYDYNRRLLAVTSLAQETFTHTIFYYAIDTVVFMTTFLGIEDGMSPMQCMVGKASRVFPWMLEPDGSYIAVAPAQSLLFGDDYKYSWVNNDSQREVPCNRWDACITTTGNDTLQVEYQWSDPTRTFDMFGYTNERPVSARVRGQVYPSQGSTIPFNVDTIYNFALFDDAPTDQDLNWAFQMWYDYNRKLSRLDSIPALGSQEAQVAGPVQVAVVSDFTSGVEYVIDKALGNCTALPIGPGWDTIPSPDGSSFTITNPLVLFGLGEANNLTYYGTKYARHMPCDVWVGHLDLSYENGTIEDAYIYEIYFLQSGWRDDSGAEVGYEGLYPEPVLIKIQQYVTESVLPTLLTIDLKQNIFKFEERSPDMDVFDITPCFTGHDHIRRFQMAFPGNFRNTYDKNPDYFISEVQSQLAMQLVIPVIRVQHMMIEYSETDGRLYCEFTLLDVPDVDWVNLPAVGPPLDEVVVELQHAVSTYFVVVIYDSDFDNLGHIQLMVAYNDSLVEMFEDECHPLKQHQQEPRQYNQFTSQHLTPRERQAVVAGNGGKKTKLHGKHQGKVQRRWKESATTSGKDRQGEDEDKRSAKEPIGEVGVNQNSQQQPWYLEALYSILYGTKQRDHQYPQSYYLGMTRGSSPTYSPGAMAGMGVGMFLTGLLLGCVIMLVSLRHFGLTGDPEMIPLSASKFGGGGEHRVIL</sequence>
<dbReference type="PANTHER" id="PTHR36902:SF1">
    <property type="entry name" value="ENRICHED IN SURFACE-LABELED PROTEOME PROTEIN 9"/>
    <property type="match status" value="1"/>
</dbReference>
<gene>
    <name evidence="4" type="ORF">Pmani_005416</name>
</gene>
<evidence type="ECO:0000313" key="5">
    <source>
        <dbReference type="Proteomes" id="UP001292094"/>
    </source>
</evidence>
<keyword evidence="5" id="KW-1185">Reference proteome</keyword>
<evidence type="ECO:0000256" key="2">
    <source>
        <dbReference type="SAM" id="Phobius"/>
    </source>
</evidence>
<dbReference type="EMBL" id="JAWZYT010000402">
    <property type="protein sequence ID" value="KAK4323912.1"/>
    <property type="molecule type" value="Genomic_DNA"/>
</dbReference>
<name>A0AAE1UHH7_9EUCA</name>
<reference evidence="4" key="1">
    <citation type="submission" date="2023-11" db="EMBL/GenBank/DDBJ databases">
        <title>Genome assemblies of two species of porcelain crab, Petrolisthes cinctipes and Petrolisthes manimaculis (Anomura: Porcellanidae).</title>
        <authorList>
            <person name="Angst P."/>
        </authorList>
    </citation>
    <scope>NUCLEOTIDE SEQUENCE</scope>
    <source>
        <strain evidence="4">PB745_02</strain>
        <tissue evidence="4">Gill</tissue>
    </source>
</reference>
<dbReference type="PANTHER" id="PTHR36902">
    <property type="entry name" value="ENRICHED IN SURFACE-LABELED PROTEOME PROTEIN 9"/>
    <property type="match status" value="1"/>
</dbReference>
<accession>A0AAE1UHH7</accession>
<dbReference type="Proteomes" id="UP001292094">
    <property type="component" value="Unassembled WGS sequence"/>
</dbReference>
<keyword evidence="2" id="KW-0812">Transmembrane</keyword>
<keyword evidence="2" id="KW-0472">Membrane</keyword>
<feature type="transmembrane region" description="Helical" evidence="2">
    <location>
        <begin position="706"/>
        <end position="728"/>
    </location>
</feature>
<feature type="region of interest" description="Disordered" evidence="1">
    <location>
        <begin position="606"/>
        <end position="660"/>
    </location>
</feature>
<keyword evidence="2" id="KW-1133">Transmembrane helix</keyword>
<comment type="caution">
    <text evidence="4">The sequence shown here is derived from an EMBL/GenBank/DDBJ whole genome shotgun (WGS) entry which is preliminary data.</text>
</comment>
<evidence type="ECO:0000256" key="1">
    <source>
        <dbReference type="SAM" id="MobiDB-lite"/>
    </source>
</evidence>
<feature type="domain" description="LolA-like" evidence="3">
    <location>
        <begin position="248"/>
        <end position="443"/>
    </location>
</feature>
<evidence type="ECO:0000313" key="4">
    <source>
        <dbReference type="EMBL" id="KAK4323912.1"/>
    </source>
</evidence>
<organism evidence="4 5">
    <name type="scientific">Petrolisthes manimaculis</name>
    <dbReference type="NCBI Taxonomy" id="1843537"/>
    <lineage>
        <taxon>Eukaryota</taxon>
        <taxon>Metazoa</taxon>
        <taxon>Ecdysozoa</taxon>
        <taxon>Arthropoda</taxon>
        <taxon>Crustacea</taxon>
        <taxon>Multicrustacea</taxon>
        <taxon>Malacostraca</taxon>
        <taxon>Eumalacostraca</taxon>
        <taxon>Eucarida</taxon>
        <taxon>Decapoda</taxon>
        <taxon>Pleocyemata</taxon>
        <taxon>Anomura</taxon>
        <taxon>Galatheoidea</taxon>
        <taxon>Porcellanidae</taxon>
        <taxon>Petrolisthes</taxon>
    </lineage>
</organism>
<feature type="compositionally biased region" description="Basic and acidic residues" evidence="1">
    <location>
        <begin position="636"/>
        <end position="653"/>
    </location>
</feature>
<evidence type="ECO:0000259" key="3">
    <source>
        <dbReference type="Pfam" id="PF25898"/>
    </source>
</evidence>
<feature type="region of interest" description="Disordered" evidence="1">
    <location>
        <begin position="16"/>
        <end position="45"/>
    </location>
</feature>
<dbReference type="AlphaFoldDB" id="A0AAE1UHH7"/>
<dbReference type="InterPro" id="IPR058831">
    <property type="entry name" value="LolA-like_dom_2nd"/>
</dbReference>